<dbReference type="Gene3D" id="3.30.450.20">
    <property type="entry name" value="PAS domain"/>
    <property type="match status" value="2"/>
</dbReference>
<evidence type="ECO:0000313" key="11">
    <source>
        <dbReference type="EMBL" id="MDX8330094.1"/>
    </source>
</evidence>
<evidence type="ECO:0000313" key="13">
    <source>
        <dbReference type="Proteomes" id="UP000237447"/>
    </source>
</evidence>
<keyword evidence="4" id="KW-0807">Transducer</keyword>
<dbReference type="InterPro" id="IPR051310">
    <property type="entry name" value="MCP_chemotaxis"/>
</dbReference>
<dbReference type="InterPro" id="IPR001610">
    <property type="entry name" value="PAC"/>
</dbReference>
<dbReference type="SMART" id="SM00283">
    <property type="entry name" value="MA"/>
    <property type="match status" value="1"/>
</dbReference>
<dbReference type="InterPro" id="IPR004089">
    <property type="entry name" value="MCPsignal_dom"/>
</dbReference>
<evidence type="ECO:0000256" key="1">
    <source>
        <dbReference type="ARBA" id="ARBA00004370"/>
    </source>
</evidence>
<keyword evidence="14" id="KW-1185">Reference proteome</keyword>
<dbReference type="SMART" id="SM00086">
    <property type="entry name" value="PAC"/>
    <property type="match status" value="2"/>
</dbReference>
<evidence type="ECO:0000259" key="8">
    <source>
        <dbReference type="PROSITE" id="PS50112"/>
    </source>
</evidence>
<dbReference type="CDD" id="cd11386">
    <property type="entry name" value="MCP_signal"/>
    <property type="match status" value="1"/>
</dbReference>
<reference evidence="12 13" key="1">
    <citation type="journal article" date="2018" name="Syst. Appl. Microbiol.">
        <title>Agrobacterium rosae sp. nov., isolated from galls on different agricultural crops.</title>
        <authorList>
            <person name="Kuzmanovic N."/>
            <person name="Pulawska J."/>
            <person name="Smalla K."/>
            <person name="Nesme X."/>
        </authorList>
    </citation>
    <scope>NUCLEOTIDE SEQUENCE [LARGE SCALE GENOMIC DNA]</scope>
    <source>
        <strain evidence="12 13">NCPPB 1650</strain>
    </source>
</reference>
<dbReference type="PANTHER" id="PTHR43531:SF11">
    <property type="entry name" value="METHYL-ACCEPTING CHEMOTAXIS PROTEIN 3"/>
    <property type="match status" value="1"/>
</dbReference>
<dbReference type="InterPro" id="IPR035965">
    <property type="entry name" value="PAS-like_dom_sf"/>
</dbReference>
<dbReference type="Proteomes" id="UP001277561">
    <property type="component" value="Unassembled WGS sequence"/>
</dbReference>
<dbReference type="Gene3D" id="1.10.287.950">
    <property type="entry name" value="Methyl-accepting chemotaxis protein"/>
    <property type="match status" value="1"/>
</dbReference>
<name>A0AAE5RUL3_9HYPH</name>
<sequence>MRVPLSWSVIHVLSLLGTHAKAVLTALSHSQAMIEFDTGGIILSANENFCRAMGYTAEQIVGKHHSMFCEADYAKSQDYRTFWKNLADGKYQAQQYKRLANGGREVWIQASYNPVVIGSRVKSIVKIATVITEAKTKSAEDSGKLNALSRAQAIIEFTTSGDIITANENFLSCLGYSLQEIRGQHHRMFCDEQFRNSSDYAEFWRKLAAGEFISAEFKRIGKGGKEVWIQASYNPIMDQDGRVFKVVKFATDVTERVRAVDELAHSLTALANGDLTATIETPFIPTLEKVRQDLNGSLQKLQSAMRDVAESTGSIATGSREVSEASDNLAKRTEQQAAAVEETSAALNEITRTVAQNTVRAEESGQLVAKTKAGAERSGAVVGKAIEAMGRISQSSSEISNIISVIDDIAFQTNLLALNAGVEAARAGEAGKGFAVVAQEVRELAQRSAKAAKEIKTLINTSAEQVKEGVELVGETGKALDTIVTQVSEINNHVGAIVETAREQANGLKEINHAVEAMDTNTQQNAAMVEETTAASHSLAHEADVLRNLLTQFRFGKHSSVTNHRMKPEEKAPVVRTPGRMPKSGYASVGALALAQNKDWEEF</sequence>
<dbReference type="FunFam" id="1.10.287.950:FF:000001">
    <property type="entry name" value="Methyl-accepting chemotaxis sensory transducer"/>
    <property type="match status" value="1"/>
</dbReference>
<evidence type="ECO:0000256" key="2">
    <source>
        <dbReference type="ARBA" id="ARBA00022500"/>
    </source>
</evidence>
<evidence type="ECO:0000259" key="10">
    <source>
        <dbReference type="PROSITE" id="PS50885"/>
    </source>
</evidence>
<dbReference type="PROSITE" id="PS50111">
    <property type="entry name" value="CHEMOTAXIS_TRANSDUC_2"/>
    <property type="match status" value="1"/>
</dbReference>
<dbReference type="GeneID" id="86881826"/>
<accession>A0AAE5RUL3</accession>
<dbReference type="PRINTS" id="PR00260">
    <property type="entry name" value="CHEMTRNSDUCR"/>
</dbReference>
<feature type="domain" description="PAS" evidence="8">
    <location>
        <begin position="33"/>
        <end position="63"/>
    </location>
</feature>
<feature type="domain" description="Methyl-accepting transducer" evidence="7">
    <location>
        <begin position="311"/>
        <end position="540"/>
    </location>
</feature>
<evidence type="ECO:0000259" key="9">
    <source>
        <dbReference type="PROSITE" id="PS50113"/>
    </source>
</evidence>
<dbReference type="EMBL" id="NXEJ01000009">
    <property type="protein sequence ID" value="POO49688.1"/>
    <property type="molecule type" value="Genomic_DNA"/>
</dbReference>
<feature type="domain" description="HAMP" evidence="10">
    <location>
        <begin position="254"/>
        <end position="306"/>
    </location>
</feature>
<feature type="signal peptide" evidence="6">
    <location>
        <begin position="1"/>
        <end position="22"/>
    </location>
</feature>
<dbReference type="GO" id="GO:0007165">
    <property type="term" value="P:signal transduction"/>
    <property type="evidence" value="ECO:0007669"/>
    <property type="project" value="UniProtKB-KW"/>
</dbReference>
<evidence type="ECO:0000256" key="4">
    <source>
        <dbReference type="PROSITE-ProRule" id="PRU00284"/>
    </source>
</evidence>
<dbReference type="SUPFAM" id="SSF55785">
    <property type="entry name" value="PYP-like sensor domain (PAS domain)"/>
    <property type="match status" value="2"/>
</dbReference>
<feature type="domain" description="PAC" evidence="9">
    <location>
        <begin position="213"/>
        <end position="265"/>
    </location>
</feature>
<feature type="region of interest" description="Disordered" evidence="5">
    <location>
        <begin position="312"/>
        <end position="342"/>
    </location>
</feature>
<dbReference type="SMART" id="SM00091">
    <property type="entry name" value="PAS"/>
    <property type="match status" value="2"/>
</dbReference>
<dbReference type="PROSITE" id="PS50885">
    <property type="entry name" value="HAMP"/>
    <property type="match status" value="1"/>
</dbReference>
<dbReference type="InterPro" id="IPR004090">
    <property type="entry name" value="Chemotax_Me-accpt_rcpt"/>
</dbReference>
<feature type="region of interest" description="Disordered" evidence="5">
    <location>
        <begin position="561"/>
        <end position="581"/>
    </location>
</feature>
<dbReference type="InterPro" id="IPR003660">
    <property type="entry name" value="HAMP_dom"/>
</dbReference>
<dbReference type="InterPro" id="IPR013655">
    <property type="entry name" value="PAS_fold_3"/>
</dbReference>
<comment type="subcellular location">
    <subcellularLocation>
        <location evidence="1">Membrane</location>
    </subcellularLocation>
</comment>
<gene>
    <name evidence="12" type="ORF">CPJ18_21130</name>
    <name evidence="11" type="ORF">RMS29_12715</name>
</gene>
<dbReference type="GO" id="GO:0004888">
    <property type="term" value="F:transmembrane signaling receptor activity"/>
    <property type="evidence" value="ECO:0007669"/>
    <property type="project" value="InterPro"/>
</dbReference>
<protein>
    <submittedName>
        <fullName evidence="11 12">Chemotaxis protein</fullName>
    </submittedName>
</protein>
<dbReference type="Pfam" id="PF08447">
    <property type="entry name" value="PAS_3"/>
    <property type="match status" value="2"/>
</dbReference>
<dbReference type="Proteomes" id="UP000237447">
    <property type="component" value="Unassembled WGS sequence"/>
</dbReference>
<evidence type="ECO:0000313" key="12">
    <source>
        <dbReference type="EMBL" id="POO49688.1"/>
    </source>
</evidence>
<dbReference type="Pfam" id="PF00015">
    <property type="entry name" value="MCPsignal"/>
    <property type="match status" value="1"/>
</dbReference>
<dbReference type="PROSITE" id="PS50112">
    <property type="entry name" value="PAS"/>
    <property type="match status" value="1"/>
</dbReference>
<dbReference type="GO" id="GO:0006935">
    <property type="term" value="P:chemotaxis"/>
    <property type="evidence" value="ECO:0007669"/>
    <property type="project" value="UniProtKB-KW"/>
</dbReference>
<proteinExistence type="inferred from homology"/>
<evidence type="ECO:0000313" key="14">
    <source>
        <dbReference type="Proteomes" id="UP001277561"/>
    </source>
</evidence>
<dbReference type="PROSITE" id="PS50113">
    <property type="entry name" value="PAC"/>
    <property type="match status" value="1"/>
</dbReference>
<evidence type="ECO:0000259" key="7">
    <source>
        <dbReference type="PROSITE" id="PS50111"/>
    </source>
</evidence>
<comment type="similarity">
    <text evidence="3">Belongs to the methyl-accepting chemotaxis (MCP) protein family.</text>
</comment>
<reference evidence="11 14" key="2">
    <citation type="journal article" date="2023" name="Phytobiomes J">
        <title>Deciphering the key players within the bacterial microbiota associated with aerial crown gall tumors on rhododendron: Insights into the gallobiome.</title>
        <authorList>
            <person name="Kuzmanovic N."/>
            <person name="Nesme J."/>
            <person name="Wolf J."/>
            <person name="Neumann-Schaal M."/>
            <person name="Petersen J."/>
            <person name="Fernandez-Gnecco G."/>
            <person name="Sproeer C."/>
            <person name="Bunk B."/>
            <person name="Overmann J."/>
            <person name="Sorensen S.J."/>
            <person name="Idczak E."/>
            <person name="Smalla K."/>
        </authorList>
    </citation>
    <scope>NUCLEOTIDE SEQUENCE [LARGE SCALE GENOMIC DNA]</scope>
    <source>
        <strain evidence="11">Rho-14.1</strain>
        <strain evidence="14">rho-14.1</strain>
    </source>
</reference>
<dbReference type="NCBIfam" id="TIGR00229">
    <property type="entry name" value="sensory_box"/>
    <property type="match status" value="2"/>
</dbReference>
<organism evidence="12 13">
    <name type="scientific">Agrobacterium rosae</name>
    <dbReference type="NCBI Taxonomy" id="1972867"/>
    <lineage>
        <taxon>Bacteria</taxon>
        <taxon>Pseudomonadati</taxon>
        <taxon>Pseudomonadota</taxon>
        <taxon>Alphaproteobacteria</taxon>
        <taxon>Hyphomicrobiales</taxon>
        <taxon>Rhizobiaceae</taxon>
        <taxon>Rhizobium/Agrobacterium group</taxon>
        <taxon>Agrobacterium</taxon>
    </lineage>
</organism>
<dbReference type="CDD" id="cd00130">
    <property type="entry name" value="PAS"/>
    <property type="match status" value="2"/>
</dbReference>
<evidence type="ECO:0000256" key="3">
    <source>
        <dbReference type="ARBA" id="ARBA00029447"/>
    </source>
</evidence>
<feature type="chain" id="PRO_5042101056" evidence="6">
    <location>
        <begin position="23"/>
        <end position="603"/>
    </location>
</feature>
<dbReference type="InterPro" id="IPR000700">
    <property type="entry name" value="PAS-assoc_C"/>
</dbReference>
<evidence type="ECO:0000256" key="6">
    <source>
        <dbReference type="SAM" id="SignalP"/>
    </source>
</evidence>
<dbReference type="EMBL" id="JAVRAD010000005">
    <property type="protein sequence ID" value="MDX8330094.1"/>
    <property type="molecule type" value="Genomic_DNA"/>
</dbReference>
<dbReference type="InterPro" id="IPR000014">
    <property type="entry name" value="PAS"/>
</dbReference>
<keyword evidence="2" id="KW-0145">Chemotaxis</keyword>
<dbReference type="GO" id="GO:0016020">
    <property type="term" value="C:membrane"/>
    <property type="evidence" value="ECO:0007669"/>
    <property type="project" value="UniProtKB-SubCell"/>
</dbReference>
<dbReference type="PANTHER" id="PTHR43531">
    <property type="entry name" value="PROTEIN ICFG"/>
    <property type="match status" value="1"/>
</dbReference>
<comment type="caution">
    <text evidence="12">The sequence shown here is derived from an EMBL/GenBank/DDBJ whole genome shotgun (WGS) entry which is preliminary data.</text>
</comment>
<dbReference type="AlphaFoldDB" id="A0AAE5RUL3"/>
<keyword evidence="6" id="KW-0732">Signal</keyword>
<evidence type="ECO:0000256" key="5">
    <source>
        <dbReference type="SAM" id="MobiDB-lite"/>
    </source>
</evidence>
<dbReference type="SUPFAM" id="SSF58104">
    <property type="entry name" value="Methyl-accepting chemotaxis protein (MCP) signaling domain"/>
    <property type="match status" value="1"/>
</dbReference>
<dbReference type="RefSeq" id="WP_103659893.1">
    <property type="nucleotide sequence ID" value="NZ_CP192764.1"/>
</dbReference>